<proteinExistence type="predicted"/>
<feature type="region of interest" description="Disordered" evidence="1">
    <location>
        <begin position="584"/>
        <end position="616"/>
    </location>
</feature>
<dbReference type="SUPFAM" id="SSF49313">
    <property type="entry name" value="Cadherin-like"/>
    <property type="match status" value="2"/>
</dbReference>
<dbReference type="OrthoDB" id="41532at2759"/>
<dbReference type="Gene3D" id="2.60.40.10">
    <property type="entry name" value="Immunoglobulins"/>
    <property type="match status" value="2"/>
</dbReference>
<sequence length="697" mass="73401">MIAEDGTGSTPMQATLIVSSNPAPKLNIDLTDPLSKAGKLSGPQSLSLQPSKQYSIQFPADTFTLTSTTDLTYYATLSDRSPLPSWVSFDSDSMVFSGTASASPQTVDLMLIASDATGFTGAWVLFTLSVSAHQLVFTNVEQIVNVSAGSEVSITNLRDQLSIDGKPLSNSDLKNATANPPDWLSFDPKTLEVRGTAPPNIKSTSFTVSAADKFGDVANTTVQLTSQATLFRGEVGNLNAIIGEPTKFDLSTVVVKQPDLQVEVDLESPRSSVILSGLSDSAYTTTEGTGTEREYSNGRSLVDDPMDIDDPEELRTPSDEGGSNGSSDGPAYRPGAFMTSPLSPSALKIKKQQSPPPSTPHRTPSRPLSFGKENDKPLALHRRTPSPTKSFKSAITTSPFHRRNCSTAGSSTKHTTLPASPNLPASPIHRPKTSLSDFVNLTSRSKEGGDHATPSIDDLNHAALLRNSALASQQRRGSQHGGGAKALSAAVRQQLRQRDSIINRGRHSGRASSGGSAGRFSNKTNRGSEDRGKKRWSVLDAASQEQDDEESKREGPAATAAAAAAATGTGLRVPLSMISNVGNKTNFLAPPPSPDHPKSGHGRSGSTVLAGGIGLGNSGIREEEAVRLVGEGKAKRPVSVEGANRWSSLRGTRETAAGAEREGAWKTGEVLRSSPGPKSSRPGTARESSVLGNEAFL</sequence>
<reference evidence="3" key="1">
    <citation type="submission" date="2020-04" db="EMBL/GenBank/DDBJ databases">
        <title>Genome Assembly and Annotation of Botryosphaeria dothidea sdau 11-99, a Latent Pathogen of Apple Fruit Ring Rot in China.</title>
        <authorList>
            <person name="Yu C."/>
            <person name="Diao Y."/>
            <person name="Lu Q."/>
            <person name="Zhao J."/>
            <person name="Cui S."/>
            <person name="Peng C."/>
            <person name="He B."/>
            <person name="Liu H."/>
        </authorList>
    </citation>
    <scope>NUCLEOTIDE SEQUENCE [LARGE SCALE GENOMIC DNA]</scope>
    <source>
        <strain evidence="3">Sdau11-99</strain>
    </source>
</reference>
<keyword evidence="4" id="KW-1185">Reference proteome</keyword>
<evidence type="ECO:0000313" key="3">
    <source>
        <dbReference type="EMBL" id="KAF4313131.1"/>
    </source>
</evidence>
<feature type="compositionally biased region" description="Polar residues" evidence="1">
    <location>
        <begin position="385"/>
        <end position="419"/>
    </location>
</feature>
<name>A0A8H4J4M6_9PEZI</name>
<dbReference type="Proteomes" id="UP000572817">
    <property type="component" value="Unassembled WGS sequence"/>
</dbReference>
<feature type="domain" description="Dystroglycan-type cadherin-like" evidence="2">
    <location>
        <begin position="39"/>
        <end position="137"/>
    </location>
</feature>
<feature type="region of interest" description="Disordered" evidence="1">
    <location>
        <begin position="631"/>
        <end position="697"/>
    </location>
</feature>
<feature type="region of interest" description="Disordered" evidence="1">
    <location>
        <begin position="470"/>
        <end position="571"/>
    </location>
</feature>
<comment type="caution">
    <text evidence="3">The sequence shown here is derived from an EMBL/GenBank/DDBJ whole genome shotgun (WGS) entry which is preliminary data.</text>
</comment>
<evidence type="ECO:0000259" key="2">
    <source>
        <dbReference type="SMART" id="SM00736"/>
    </source>
</evidence>
<feature type="compositionally biased region" description="Low complexity" evidence="1">
    <location>
        <begin position="319"/>
        <end position="329"/>
    </location>
</feature>
<dbReference type="InterPro" id="IPR015919">
    <property type="entry name" value="Cadherin-like_sf"/>
</dbReference>
<dbReference type="InterPro" id="IPR013783">
    <property type="entry name" value="Ig-like_fold"/>
</dbReference>
<dbReference type="GO" id="GO:0005509">
    <property type="term" value="F:calcium ion binding"/>
    <property type="evidence" value="ECO:0007669"/>
    <property type="project" value="InterPro"/>
</dbReference>
<organism evidence="3 4">
    <name type="scientific">Botryosphaeria dothidea</name>
    <dbReference type="NCBI Taxonomy" id="55169"/>
    <lineage>
        <taxon>Eukaryota</taxon>
        <taxon>Fungi</taxon>
        <taxon>Dikarya</taxon>
        <taxon>Ascomycota</taxon>
        <taxon>Pezizomycotina</taxon>
        <taxon>Dothideomycetes</taxon>
        <taxon>Dothideomycetes incertae sedis</taxon>
        <taxon>Botryosphaeriales</taxon>
        <taxon>Botryosphaeriaceae</taxon>
        <taxon>Botryosphaeria</taxon>
    </lineage>
</organism>
<dbReference type="AlphaFoldDB" id="A0A8H4J4M6"/>
<evidence type="ECO:0000256" key="1">
    <source>
        <dbReference type="SAM" id="MobiDB-lite"/>
    </source>
</evidence>
<dbReference type="SMART" id="SM00736">
    <property type="entry name" value="CADG"/>
    <property type="match status" value="1"/>
</dbReference>
<feature type="compositionally biased region" description="Low complexity" evidence="1">
    <location>
        <begin position="672"/>
        <end position="683"/>
    </location>
</feature>
<dbReference type="InterPro" id="IPR006644">
    <property type="entry name" value="Cadg"/>
</dbReference>
<feature type="region of interest" description="Disordered" evidence="1">
    <location>
        <begin position="282"/>
        <end position="433"/>
    </location>
</feature>
<dbReference type="Pfam" id="PF05345">
    <property type="entry name" value="He_PIG"/>
    <property type="match status" value="2"/>
</dbReference>
<dbReference type="EMBL" id="WWBZ02000001">
    <property type="protein sequence ID" value="KAF4313131.1"/>
    <property type="molecule type" value="Genomic_DNA"/>
</dbReference>
<dbReference type="GO" id="GO:0016020">
    <property type="term" value="C:membrane"/>
    <property type="evidence" value="ECO:0007669"/>
    <property type="project" value="InterPro"/>
</dbReference>
<gene>
    <name evidence="3" type="ORF">GTA08_BOTSDO00823</name>
</gene>
<feature type="compositionally biased region" description="Low complexity" evidence="1">
    <location>
        <begin position="557"/>
        <end position="570"/>
    </location>
</feature>
<accession>A0A8H4J4M6</accession>
<evidence type="ECO:0000313" key="4">
    <source>
        <dbReference type="Proteomes" id="UP000572817"/>
    </source>
</evidence>
<protein>
    <submittedName>
        <fullName evidence="3">Dystroglycan-type cadherin-like protein</fullName>
    </submittedName>
</protein>